<dbReference type="RefSeq" id="WP_074700324.1">
    <property type="nucleotide sequence ID" value="NZ_CP018863.1"/>
</dbReference>
<dbReference type="InterPro" id="IPR041664">
    <property type="entry name" value="AAA_16"/>
</dbReference>
<accession>A0A1H1CS20</accession>
<dbReference type="InterPro" id="IPR027417">
    <property type="entry name" value="P-loop_NTPase"/>
</dbReference>
<evidence type="ECO:0000259" key="1">
    <source>
        <dbReference type="Pfam" id="PF13191"/>
    </source>
</evidence>
<reference evidence="2 3" key="1">
    <citation type="submission" date="2016-10" db="EMBL/GenBank/DDBJ databases">
        <authorList>
            <person name="de Groot N.N."/>
        </authorList>
    </citation>
    <scope>NUCLEOTIDE SEQUENCE [LARGE SCALE GENOMIC DNA]</scope>
    <source>
        <strain evidence="2 3">DSM 20117</strain>
    </source>
</reference>
<gene>
    <name evidence="2" type="ORF">SAMN04489742_2060</name>
</gene>
<dbReference type="EMBL" id="FNKH01000002">
    <property type="protein sequence ID" value="SDQ66993.1"/>
    <property type="molecule type" value="Genomic_DNA"/>
</dbReference>
<dbReference type="OrthoDB" id="2020141at2"/>
<dbReference type="KEGG" id="acry:AC20117_07090"/>
<evidence type="ECO:0000313" key="3">
    <source>
        <dbReference type="Proteomes" id="UP000181917"/>
    </source>
</evidence>
<dbReference type="AlphaFoldDB" id="A0A1H1CS20"/>
<dbReference type="Proteomes" id="UP000181917">
    <property type="component" value="Unassembled WGS sequence"/>
</dbReference>
<evidence type="ECO:0000313" key="2">
    <source>
        <dbReference type="EMBL" id="SDQ66993.1"/>
    </source>
</evidence>
<protein>
    <submittedName>
        <fullName evidence="2">AAA ATPase domain-containing protein</fullName>
    </submittedName>
</protein>
<dbReference type="Pfam" id="PF13191">
    <property type="entry name" value="AAA_16"/>
    <property type="match status" value="1"/>
</dbReference>
<proteinExistence type="predicted"/>
<dbReference type="SUPFAM" id="SSF52540">
    <property type="entry name" value="P-loop containing nucleoside triphosphate hydrolases"/>
    <property type="match status" value="1"/>
</dbReference>
<dbReference type="Gene3D" id="3.40.50.300">
    <property type="entry name" value="P-loop containing nucleotide triphosphate hydrolases"/>
    <property type="match status" value="1"/>
</dbReference>
<keyword evidence="3" id="KW-1185">Reference proteome</keyword>
<feature type="domain" description="Orc1-like AAA ATPase" evidence="1">
    <location>
        <begin position="19"/>
        <end position="190"/>
    </location>
</feature>
<sequence>MEPALNPYSPGSGLQPGFLAGRQAEIDAFDLLLVRTERSFSNRGMVLSGLRGVGKTVLLNRLRGLALHHDWLTIKIEGQPGEAGAAEARKTLARELQVASRRYIGRVGLEKFRQLLGTVTSFTAGFGVEGISLGVERDPARAGTGLIEIDLRDLIEDVSAAMRSIRKGFIIFIDEMQDLDEDLLSALVTCQHHAGQLELPFYIVGAGLPNLPARLAEVRSYAERLFDFRLIGTLAEADARESFTVPAKQVGAEYGSKALDILVDVTGRYPYFIQEFGSAMWEVAQASPFTEEDAQAAATIGLQRLDSGFFPSRWDRATPREREYLATMALDGDQGSSTGEIAQRLSAKATSLAPTRGQLIAKGLIYSSEYGKVAFTVPGMADFIKRQHHEI</sequence>
<organism evidence="2 3">
    <name type="scientific">Crystallibacter crystallopoietes</name>
    <dbReference type="NCBI Taxonomy" id="37928"/>
    <lineage>
        <taxon>Bacteria</taxon>
        <taxon>Bacillati</taxon>
        <taxon>Actinomycetota</taxon>
        <taxon>Actinomycetes</taxon>
        <taxon>Micrococcales</taxon>
        <taxon>Micrococcaceae</taxon>
        <taxon>Crystallibacter</taxon>
    </lineage>
</organism>
<dbReference type="STRING" id="37928.SAMN04489742_2060"/>
<name>A0A1H1CS20_9MICC</name>